<protein>
    <recommendedName>
        <fullName evidence="10">Alpha-1,3/1,6-mannosyltransferase ALG2</fullName>
        <ecNumber evidence="10">2.4.1.132</ecNumber>
        <ecNumber evidence="10">2.4.1.257</ecNumber>
    </recommendedName>
    <alternativeName>
        <fullName evidence="10">GDP-Man:Man(1)GlcNAc(2)-PP-Dol alpha-1,3-mannosyltransferase</fullName>
    </alternativeName>
</protein>
<comment type="subcellular location">
    <subcellularLocation>
        <location evidence="10">Endoplasmic reticulum membrane</location>
        <topology evidence="10">Single-pass membrane protein</topology>
    </subcellularLocation>
</comment>
<comment type="similarity">
    <text evidence="10">Belongs to the glycosyltransferase group 1 family.</text>
</comment>
<accession>A0A0N4UFD9</accession>
<proteinExistence type="inferred from homology"/>
<evidence type="ECO:0000256" key="9">
    <source>
        <dbReference type="ARBA" id="ARBA00045104"/>
    </source>
</evidence>
<evidence type="ECO:0000256" key="5">
    <source>
        <dbReference type="ARBA" id="ARBA00022824"/>
    </source>
</evidence>
<dbReference type="EC" id="2.4.1.257" evidence="10"/>
<evidence type="ECO:0000256" key="4">
    <source>
        <dbReference type="ARBA" id="ARBA00022692"/>
    </source>
</evidence>
<evidence type="ECO:0000313" key="13">
    <source>
        <dbReference type="EMBL" id="VDN59467.1"/>
    </source>
</evidence>
<keyword evidence="2 10" id="KW-0328">Glycosyltransferase</keyword>
<dbReference type="UniPathway" id="UPA00378"/>
<feature type="domain" description="Glycosyl transferase family 1" evidence="11">
    <location>
        <begin position="209"/>
        <end position="377"/>
    </location>
</feature>
<dbReference type="PANTHER" id="PTHR45918:SF1">
    <property type="entry name" value="ALPHA-1,3_1,6-MANNOSYLTRANSFERASE ALG2"/>
    <property type="match status" value="1"/>
</dbReference>
<dbReference type="AlphaFoldDB" id="A0A0N4UFD9"/>
<evidence type="ECO:0000256" key="3">
    <source>
        <dbReference type="ARBA" id="ARBA00022679"/>
    </source>
</evidence>
<sequence>MKVTFIHPNLGIGGAERLILDAAIAMKINGHEVEIVTNHYREDHCFEESKQFSIRTFDIFPQSFGGYAVAFCAYIRMCIAAFYVCISMEQDIIFCDSISVCLLVFRLFRLFGLCKAKLLFYCHFPDQLLTERRNIFKTIYRCFIDHTEAWTITLADVICVNSIFTKNVVLKTFPTLNNRTLHVLYPSLNTKFFDDSPSIIIDGLPEQIKYLFVSINRYERKKNIGLALEAFAELKKLIDEKLYSQCFLVIAGGFDRENEENLLYHRELKEYGVELQISTKQIMFLRSPADEVKVELLKRASAVLYTPENEHFGIVPIEAMYMKCCVIAVNSGGPMESIINGETGFLVESNAKAFADKMALLVKGIINSNEMGYAGHQRVLSKFTIDSFASQLANIVNNINK</sequence>
<comment type="catalytic activity">
    <reaction evidence="8 10">
        <text>a beta-D-Man-(1-&gt;4)-beta-D-GlcNAc-(1-&gt;4)-alpha-D-GlcNAc-diphospho-di-trans,poly-cis-dolichol + GDP-alpha-D-mannose = an alpha-D-Man-(1-&gt;3)-beta-D-Man-(1-&gt;4)-beta-D-GlcNAc-(1-&gt;4)-alpha-D-GlcNAc-diphospho-di-trans,poly-cis-dolichol + GDP + H(+)</text>
        <dbReference type="Rhea" id="RHEA:29515"/>
        <dbReference type="Rhea" id="RHEA-COMP:19511"/>
        <dbReference type="Rhea" id="RHEA-COMP:19513"/>
        <dbReference type="ChEBI" id="CHEBI:15378"/>
        <dbReference type="ChEBI" id="CHEBI:57527"/>
        <dbReference type="ChEBI" id="CHEBI:58189"/>
        <dbReference type="ChEBI" id="CHEBI:58472"/>
        <dbReference type="ChEBI" id="CHEBI:132510"/>
        <dbReference type="EC" id="2.4.1.132"/>
    </reaction>
    <physiologicalReaction direction="left-to-right" evidence="8 10">
        <dbReference type="Rhea" id="RHEA:29516"/>
    </physiologicalReaction>
</comment>
<evidence type="ECO:0000256" key="10">
    <source>
        <dbReference type="RuleBase" id="RU367136"/>
    </source>
</evidence>
<evidence type="ECO:0000313" key="14">
    <source>
        <dbReference type="Proteomes" id="UP000038040"/>
    </source>
</evidence>
<dbReference type="GO" id="GO:0004378">
    <property type="term" value="F:GDP-Man:Man(1)GlcNAc(2)-PP-Dol alpha-1,3-mannosyltransferase activity"/>
    <property type="evidence" value="ECO:0007669"/>
    <property type="project" value="UniProtKB-UniRule"/>
</dbReference>
<feature type="transmembrane region" description="Helical" evidence="10">
    <location>
        <begin position="93"/>
        <end position="112"/>
    </location>
</feature>
<keyword evidence="7 10" id="KW-0472">Membrane</keyword>
<evidence type="ECO:0000259" key="11">
    <source>
        <dbReference type="Pfam" id="PF00534"/>
    </source>
</evidence>
<dbReference type="Gene3D" id="3.40.50.2000">
    <property type="entry name" value="Glycogen Phosphorylase B"/>
    <property type="match status" value="2"/>
</dbReference>
<evidence type="ECO:0000256" key="8">
    <source>
        <dbReference type="ARBA" id="ARBA00045103"/>
    </source>
</evidence>
<dbReference type="Pfam" id="PF13439">
    <property type="entry name" value="Glyco_transf_4"/>
    <property type="match status" value="1"/>
</dbReference>
<keyword evidence="6 10" id="KW-1133">Transmembrane helix</keyword>
<keyword evidence="3 10" id="KW-0808">Transferase</keyword>
<evidence type="ECO:0000256" key="1">
    <source>
        <dbReference type="ARBA" id="ARBA00004922"/>
    </source>
</evidence>
<dbReference type="PANTHER" id="PTHR45918">
    <property type="entry name" value="ALPHA-1,3/1,6-MANNOSYLTRANSFERASE ALG2"/>
    <property type="match status" value="1"/>
</dbReference>
<dbReference type="Proteomes" id="UP000274756">
    <property type="component" value="Unassembled WGS sequence"/>
</dbReference>
<reference evidence="16" key="1">
    <citation type="submission" date="2017-02" db="UniProtKB">
        <authorList>
            <consortium name="WormBaseParasite"/>
        </authorList>
    </citation>
    <scope>IDENTIFICATION</scope>
</reference>
<reference evidence="13 15" key="2">
    <citation type="submission" date="2018-11" db="EMBL/GenBank/DDBJ databases">
        <authorList>
            <consortium name="Pathogen Informatics"/>
        </authorList>
    </citation>
    <scope>NUCLEOTIDE SEQUENCE [LARGE SCALE GENOMIC DNA]</scope>
</reference>
<dbReference type="Proteomes" id="UP000038040">
    <property type="component" value="Unplaced"/>
</dbReference>
<gene>
    <name evidence="13" type="ORF">DME_LOCUS9440</name>
</gene>
<evidence type="ECO:0000256" key="2">
    <source>
        <dbReference type="ARBA" id="ARBA00022676"/>
    </source>
</evidence>
<dbReference type="InterPro" id="IPR001296">
    <property type="entry name" value="Glyco_trans_1"/>
</dbReference>
<dbReference type="GO" id="GO:0102704">
    <property type="term" value="F:GDP-Man:Man(2)GlcNAc(2)-PP-Dol alpha-1,6-mannosyltransferase activity"/>
    <property type="evidence" value="ECO:0007669"/>
    <property type="project" value="UniProtKB-UniRule"/>
</dbReference>
<evidence type="ECO:0000313" key="15">
    <source>
        <dbReference type="Proteomes" id="UP000274756"/>
    </source>
</evidence>
<comment type="function">
    <text evidence="10">Mannosylates Man(2)GlcNAc(2)-dolichol diphosphate and Man(1)GlcNAc(2)-dolichol diphosphate to form Man(3)GlcNAc(2)-dolichol diphosphate.</text>
</comment>
<dbReference type="InterPro" id="IPR028098">
    <property type="entry name" value="Glyco_trans_4-like_N"/>
</dbReference>
<evidence type="ECO:0000256" key="7">
    <source>
        <dbReference type="ARBA" id="ARBA00023136"/>
    </source>
</evidence>
<dbReference type="OrthoDB" id="448893at2759"/>
<dbReference type="Pfam" id="PF00534">
    <property type="entry name" value="Glycos_transf_1"/>
    <property type="match status" value="1"/>
</dbReference>
<organism evidence="14 16">
    <name type="scientific">Dracunculus medinensis</name>
    <name type="common">Guinea worm</name>
    <dbReference type="NCBI Taxonomy" id="318479"/>
    <lineage>
        <taxon>Eukaryota</taxon>
        <taxon>Metazoa</taxon>
        <taxon>Ecdysozoa</taxon>
        <taxon>Nematoda</taxon>
        <taxon>Chromadorea</taxon>
        <taxon>Rhabditida</taxon>
        <taxon>Spirurina</taxon>
        <taxon>Dracunculoidea</taxon>
        <taxon>Dracunculidae</taxon>
        <taxon>Dracunculus</taxon>
    </lineage>
</organism>
<dbReference type="EC" id="2.4.1.132" evidence="10"/>
<keyword evidence="4 10" id="KW-0812">Transmembrane</keyword>
<dbReference type="WBParaSite" id="DME_0000614401-mRNA-1">
    <property type="protein sequence ID" value="DME_0000614401-mRNA-1"/>
    <property type="gene ID" value="DME_0000614401"/>
</dbReference>
<name>A0A0N4UFD9_DRAME</name>
<dbReference type="SUPFAM" id="SSF53756">
    <property type="entry name" value="UDP-Glycosyltransferase/glycogen phosphorylase"/>
    <property type="match status" value="1"/>
</dbReference>
<keyword evidence="15" id="KW-1185">Reference proteome</keyword>
<evidence type="ECO:0000259" key="12">
    <source>
        <dbReference type="Pfam" id="PF13439"/>
    </source>
</evidence>
<keyword evidence="5" id="KW-0256">Endoplasmic reticulum</keyword>
<dbReference type="STRING" id="318479.A0A0N4UFD9"/>
<feature type="transmembrane region" description="Helical" evidence="10">
    <location>
        <begin position="64"/>
        <end position="86"/>
    </location>
</feature>
<dbReference type="GO" id="GO:0005789">
    <property type="term" value="C:endoplasmic reticulum membrane"/>
    <property type="evidence" value="ECO:0007669"/>
    <property type="project" value="UniProtKB-SubCell"/>
</dbReference>
<dbReference type="InterPro" id="IPR027054">
    <property type="entry name" value="ALG2"/>
</dbReference>
<evidence type="ECO:0000313" key="16">
    <source>
        <dbReference type="WBParaSite" id="DME_0000614401-mRNA-1"/>
    </source>
</evidence>
<feature type="domain" description="Glycosyltransferase subfamily 4-like N-terminal" evidence="12">
    <location>
        <begin position="12"/>
        <end position="190"/>
    </location>
</feature>
<comment type="catalytic activity">
    <reaction evidence="9 10">
        <text>an alpha-D-Man-(1-&gt;3)-beta-D-Man-(1-&gt;4)-beta-D-GlcNAc-(1-&gt;4)-alpha-D-GlcNAc-diphospho-di-trans,poly-cis-dolichol + GDP-alpha-D-mannose = an alpha-D-Man-(1-&gt;3)-[alpha-D-Man-(1-&gt;6)]-beta-D-Man-(1-&gt;4)-beta-D-GlcNAc-(1-&gt;4)-alpha-D-GlcNAc-diphospho-di-trans,poly-cis-dolichol + GDP + H(+)</text>
        <dbReference type="Rhea" id="RHEA:29519"/>
        <dbReference type="Rhea" id="RHEA-COMP:19513"/>
        <dbReference type="Rhea" id="RHEA-COMP:19515"/>
        <dbReference type="ChEBI" id="CHEBI:15378"/>
        <dbReference type="ChEBI" id="CHEBI:57527"/>
        <dbReference type="ChEBI" id="CHEBI:58189"/>
        <dbReference type="ChEBI" id="CHEBI:132510"/>
        <dbReference type="ChEBI" id="CHEBI:132511"/>
        <dbReference type="EC" id="2.4.1.257"/>
    </reaction>
    <physiologicalReaction direction="left-to-right" evidence="9 10">
        <dbReference type="Rhea" id="RHEA:29520"/>
    </physiologicalReaction>
</comment>
<evidence type="ECO:0000256" key="6">
    <source>
        <dbReference type="ARBA" id="ARBA00022989"/>
    </source>
</evidence>
<comment type="pathway">
    <text evidence="1 10">Protein modification; protein glycosylation.</text>
</comment>
<dbReference type="EMBL" id="UYYG01001182">
    <property type="protein sequence ID" value="VDN59467.1"/>
    <property type="molecule type" value="Genomic_DNA"/>
</dbReference>